<proteinExistence type="predicted"/>
<name>A0A433Q7G3_9FUNG</name>
<dbReference type="EMBL" id="RBNJ01012276">
    <property type="protein sequence ID" value="RUS25699.1"/>
    <property type="molecule type" value="Genomic_DNA"/>
</dbReference>
<reference evidence="2 3" key="1">
    <citation type="journal article" date="2018" name="New Phytol.">
        <title>Phylogenomics of Endogonaceae and evolution of mycorrhizas within Mucoromycota.</title>
        <authorList>
            <person name="Chang Y."/>
            <person name="Desiro A."/>
            <person name="Na H."/>
            <person name="Sandor L."/>
            <person name="Lipzen A."/>
            <person name="Clum A."/>
            <person name="Barry K."/>
            <person name="Grigoriev I.V."/>
            <person name="Martin F.M."/>
            <person name="Stajich J.E."/>
            <person name="Smith M.E."/>
            <person name="Bonito G."/>
            <person name="Spatafora J.W."/>
        </authorList>
    </citation>
    <scope>NUCLEOTIDE SEQUENCE [LARGE SCALE GENOMIC DNA]</scope>
    <source>
        <strain evidence="2 3">AD002</strain>
    </source>
</reference>
<feature type="compositionally biased region" description="Polar residues" evidence="1">
    <location>
        <begin position="9"/>
        <end position="29"/>
    </location>
</feature>
<protein>
    <submittedName>
        <fullName evidence="2">Uncharacterized protein</fullName>
    </submittedName>
</protein>
<feature type="region of interest" description="Disordered" evidence="1">
    <location>
        <begin position="1"/>
        <end position="29"/>
    </location>
</feature>
<gene>
    <name evidence="2" type="ORF">BC938DRAFT_471775</name>
</gene>
<dbReference type="AlphaFoldDB" id="A0A433Q7G3"/>
<dbReference type="Proteomes" id="UP000274822">
    <property type="component" value="Unassembled WGS sequence"/>
</dbReference>
<evidence type="ECO:0000313" key="2">
    <source>
        <dbReference type="EMBL" id="RUS25699.1"/>
    </source>
</evidence>
<evidence type="ECO:0000313" key="3">
    <source>
        <dbReference type="Proteomes" id="UP000274822"/>
    </source>
</evidence>
<organism evidence="2 3">
    <name type="scientific">Jimgerdemannia flammicorona</name>
    <dbReference type="NCBI Taxonomy" id="994334"/>
    <lineage>
        <taxon>Eukaryota</taxon>
        <taxon>Fungi</taxon>
        <taxon>Fungi incertae sedis</taxon>
        <taxon>Mucoromycota</taxon>
        <taxon>Mucoromycotina</taxon>
        <taxon>Endogonomycetes</taxon>
        <taxon>Endogonales</taxon>
        <taxon>Endogonaceae</taxon>
        <taxon>Jimgerdemannia</taxon>
    </lineage>
</organism>
<sequence length="299" mass="33548">MHGGISDYIATTTKQRKNPISTNSTSVPTTSIPIHQVDIMYHMPIDRELDRRLLPHRRSLLELDLLAQPNRLFRHLPRQLLGIRHQPNHQPVIRVAHARQPLNAHAVLPRRHPSHELVTRLLRHHHRWNDDLAPGYRAYIVFLPLVFFIASLGPCGVKDLILSVDKYDTPRAGRLSVADLAREGAFPAADYEDVVGHESNLVAGVQVATKALGRGEREVVKGTFDGLAALVGARDPRPKLGGRDDVVMVLIEVAGEDAEQSGLVRVELCVGMARFGIVWRICDVRPHRFAIHLQYFAKM</sequence>
<evidence type="ECO:0000256" key="1">
    <source>
        <dbReference type="SAM" id="MobiDB-lite"/>
    </source>
</evidence>
<keyword evidence="3" id="KW-1185">Reference proteome</keyword>
<comment type="caution">
    <text evidence="2">The sequence shown here is derived from an EMBL/GenBank/DDBJ whole genome shotgun (WGS) entry which is preliminary data.</text>
</comment>
<accession>A0A433Q7G3</accession>